<dbReference type="SMART" id="SM00822">
    <property type="entry name" value="PKS_KR"/>
    <property type="match status" value="1"/>
</dbReference>
<keyword evidence="13" id="KW-0413">Isomerase</keyword>
<evidence type="ECO:0000256" key="2">
    <source>
        <dbReference type="ARBA" id="ARBA00005005"/>
    </source>
</evidence>
<gene>
    <name evidence="22" type="ORF">BCR33DRAFT_686069</name>
</gene>
<comment type="caution">
    <text evidence="22">The sequence shown here is derived from an EMBL/GenBank/DDBJ whole genome shotgun (WGS) entry which is preliminary data.</text>
</comment>
<evidence type="ECO:0000256" key="15">
    <source>
        <dbReference type="ARBA" id="ARBA00023268"/>
    </source>
</evidence>
<dbReference type="GO" id="GO:0018812">
    <property type="term" value="F:3-hydroxyacyl-CoA dehydratase activity"/>
    <property type="evidence" value="ECO:0007669"/>
    <property type="project" value="UniProtKB-EC"/>
</dbReference>
<evidence type="ECO:0000256" key="8">
    <source>
        <dbReference type="ARBA" id="ARBA00022832"/>
    </source>
</evidence>
<keyword evidence="11" id="KW-0443">Lipid metabolism</keyword>
<name>A0A1Y2B0W8_9FUNG</name>
<evidence type="ECO:0000256" key="1">
    <source>
        <dbReference type="ARBA" id="ARBA00004275"/>
    </source>
</evidence>
<evidence type="ECO:0000256" key="18">
    <source>
        <dbReference type="ARBA" id="ARBA00055743"/>
    </source>
</evidence>
<dbReference type="Gene3D" id="1.10.287.4290">
    <property type="match status" value="2"/>
</dbReference>
<keyword evidence="7" id="KW-0677">Repeat</keyword>
<keyword evidence="15" id="KW-0511">Multifunctional enzyme</keyword>
<keyword evidence="10" id="KW-0560">Oxidoreductase</keyword>
<dbReference type="OrthoDB" id="3592703at2759"/>
<evidence type="ECO:0000256" key="17">
    <source>
        <dbReference type="ARBA" id="ARBA00052025"/>
    </source>
</evidence>
<keyword evidence="14" id="KW-0456">Lyase</keyword>
<dbReference type="InterPro" id="IPR002539">
    <property type="entry name" value="MaoC-like_dom"/>
</dbReference>
<evidence type="ECO:0000256" key="13">
    <source>
        <dbReference type="ARBA" id="ARBA00023235"/>
    </source>
</evidence>
<comment type="catalytic activity">
    <reaction evidence="16">
        <text>a (3R)-3-hydroxyacyl-CoA = a (2E)-enoyl-CoA + H2O</text>
        <dbReference type="Rhea" id="RHEA:26526"/>
        <dbReference type="ChEBI" id="CHEBI:15377"/>
        <dbReference type="ChEBI" id="CHEBI:57319"/>
        <dbReference type="ChEBI" id="CHEBI:58856"/>
        <dbReference type="EC" id="4.2.1.119"/>
    </reaction>
</comment>
<evidence type="ECO:0000256" key="19">
    <source>
        <dbReference type="ARBA" id="ARBA00073871"/>
    </source>
</evidence>
<evidence type="ECO:0000256" key="20">
    <source>
        <dbReference type="ARBA" id="ARBA00081853"/>
    </source>
</evidence>
<dbReference type="Proteomes" id="UP000193642">
    <property type="component" value="Unassembled WGS sequence"/>
</dbReference>
<dbReference type="Gene3D" id="3.40.50.720">
    <property type="entry name" value="NAD(P)-binding Rossmann-like Domain"/>
    <property type="match status" value="2"/>
</dbReference>
<feature type="domain" description="Ketoreductase" evidence="21">
    <location>
        <begin position="9"/>
        <end position="198"/>
    </location>
</feature>
<dbReference type="EC" id="1.1.1.n12" evidence="5"/>
<evidence type="ECO:0000256" key="6">
    <source>
        <dbReference type="ARBA" id="ARBA00013156"/>
    </source>
</evidence>
<sequence>MSELRFDGRVVIVTGAGGGLGKVYALFFASRGASVVVNDLGGSRAGDGSGNHKAADLVVNEIVAAGGKAVSNYDSVEDGDKIVATAVKAFGKVDIVINNAGILRDKSFSRMTDDDWDLIQRVHVRGSYKVAKAAWDIFQKQGFGRIINTTSAAGIYGNFGQANYAAAKYALHGFTLTLAKEGEKKNIFCNSIAPLAASRMTETVLPPDMLAHLNPTFVVPVVAYLCHEKTTENGGLFEVGAGFVSKLRFERSKGVMFKADATFTPGSVATQIAKIGDFSKEAQYPTTIAEVDWVGLLDEAKKLKTNAAGPNLRFDGRVVVVTGAGQGLGRAYAHLFAKNGASVVVNDLGTSHTGSGAAHNAADTVVNELRALGAKAVANYDSVEDGDKVIETAIKAFGRVDIVINNAGILRDKSFARATDADWDLVHRVHLRGTYKILKAAWPHFMKQKYGRIINTTSAVGLYGNFGQANYSAAKAGVIALSNTLALEGRKSNIIVNTIAPNAGTRMTATVMPPEIVEALKPDYIAPPVAFLCHESNTEHTGGVYEVGSGWVSKVRIQRTGGYGFPVNVTLTPEHVAAKWNVITNFEDGRATYPTTTQESFMAVTANFENIAKDVPAEKPAAASAGKEVVFAPVNFEYTERDVILYALGVNAKRTELNLVYENADPFVTIPSFAVCVGFNSQMQVPFGDLLPNFNPMMLLHGEQFVRHVKPLPVSGKFVNTAKIVEIVDKGKSAVMVIGVTTKDAATGEVYCENEYTNFIRGSGGFGGPSKSIRTGAAVAANEPPKRPADVIVIEKTPDDLAALYRLSGDYNPLHIDPQMAAMGGFKVPILHGLCSYGIACRTILREFGGNDPASFKTSKVRFAKHFFPGETAEIHMWKEGATVIFEVRCVERNAVVISNAAVELRGEWAKKPAPSKAKL</sequence>
<dbReference type="CDD" id="cd05353">
    <property type="entry name" value="hydroxyacyl-CoA-like_DH_SDR_c-like"/>
    <property type="match status" value="2"/>
</dbReference>
<keyword evidence="23" id="KW-1185">Reference proteome</keyword>
<dbReference type="Pfam" id="PF00106">
    <property type="entry name" value="adh_short"/>
    <property type="match status" value="2"/>
</dbReference>
<comment type="similarity">
    <text evidence="3">Belongs to the short-chain dehydrogenases/reductases (SDR) family.</text>
</comment>
<dbReference type="InterPro" id="IPR029069">
    <property type="entry name" value="HotDog_dom_sf"/>
</dbReference>
<evidence type="ECO:0000259" key="21">
    <source>
        <dbReference type="SMART" id="SM00822"/>
    </source>
</evidence>
<evidence type="ECO:0000256" key="5">
    <source>
        <dbReference type="ARBA" id="ARBA00012456"/>
    </source>
</evidence>
<dbReference type="EMBL" id="MCGO01000095">
    <property type="protein sequence ID" value="ORY28376.1"/>
    <property type="molecule type" value="Genomic_DNA"/>
</dbReference>
<evidence type="ECO:0000256" key="7">
    <source>
        <dbReference type="ARBA" id="ARBA00022737"/>
    </source>
</evidence>
<dbReference type="InterPro" id="IPR051687">
    <property type="entry name" value="Peroxisomal_Beta-Oxidation"/>
</dbReference>
<comment type="function">
    <text evidence="18">Second trifunctional enzyme acting on the beta-oxidation pathway for fatty acids, possessing hydratase-dehydrogenase-epimerase activities. Converts trans-2-enoyl-CoA via D-3-hydroxyacyl-CoA to 3-ketoacyl-CoA.</text>
</comment>
<dbReference type="GO" id="GO:0006635">
    <property type="term" value="P:fatty acid beta-oxidation"/>
    <property type="evidence" value="ECO:0007669"/>
    <property type="project" value="UniProtKB-UniPathway"/>
</dbReference>
<evidence type="ECO:0000256" key="14">
    <source>
        <dbReference type="ARBA" id="ARBA00023239"/>
    </source>
</evidence>
<comment type="pathway">
    <text evidence="2">Lipid metabolism; fatty acid beta-oxidation.</text>
</comment>
<dbReference type="FunFam" id="3.40.50.720:FF:000410">
    <property type="entry name" value="Peroxisomal multifunctional beta-oxidation protein"/>
    <property type="match status" value="1"/>
</dbReference>
<proteinExistence type="inferred from homology"/>
<dbReference type="Pfam" id="PF22622">
    <property type="entry name" value="MFE-2_hydrat-2_N"/>
    <property type="match status" value="1"/>
</dbReference>
<dbReference type="EC" id="4.2.1.119" evidence="6"/>
<keyword evidence="12" id="KW-0576">Peroxisome</keyword>
<dbReference type="PRINTS" id="PR00081">
    <property type="entry name" value="GDHRDH"/>
</dbReference>
<evidence type="ECO:0000313" key="23">
    <source>
        <dbReference type="Proteomes" id="UP000193642"/>
    </source>
</evidence>
<accession>A0A1Y2B0W8</accession>
<dbReference type="Gene3D" id="3.10.129.10">
    <property type="entry name" value="Hotdog Thioesterase"/>
    <property type="match status" value="1"/>
</dbReference>
<evidence type="ECO:0000256" key="4">
    <source>
        <dbReference type="ARBA" id="ARBA00011245"/>
    </source>
</evidence>
<dbReference type="SUPFAM" id="SSF51735">
    <property type="entry name" value="NAD(P)-binding Rossmann-fold domains"/>
    <property type="match status" value="2"/>
</dbReference>
<evidence type="ECO:0000256" key="12">
    <source>
        <dbReference type="ARBA" id="ARBA00023140"/>
    </source>
</evidence>
<dbReference type="UniPathway" id="UPA00659"/>
<dbReference type="InterPro" id="IPR002347">
    <property type="entry name" value="SDR_fam"/>
</dbReference>
<organism evidence="22 23">
    <name type="scientific">Rhizoclosmatium globosum</name>
    <dbReference type="NCBI Taxonomy" id="329046"/>
    <lineage>
        <taxon>Eukaryota</taxon>
        <taxon>Fungi</taxon>
        <taxon>Fungi incertae sedis</taxon>
        <taxon>Chytridiomycota</taxon>
        <taxon>Chytridiomycota incertae sedis</taxon>
        <taxon>Chytridiomycetes</taxon>
        <taxon>Chytridiales</taxon>
        <taxon>Chytriomycetaceae</taxon>
        <taxon>Rhizoclosmatium</taxon>
    </lineage>
</organism>
<dbReference type="STRING" id="329046.A0A1Y2B0W8"/>
<dbReference type="SUPFAM" id="SSF54637">
    <property type="entry name" value="Thioesterase/thiol ester dehydrase-isomerase"/>
    <property type="match status" value="2"/>
</dbReference>
<dbReference type="InterPro" id="IPR036291">
    <property type="entry name" value="NAD(P)-bd_dom_sf"/>
</dbReference>
<dbReference type="PANTHER" id="PTHR45024:SF2">
    <property type="entry name" value="SCP2 DOMAIN-CONTAINING PROTEIN"/>
    <property type="match status" value="1"/>
</dbReference>
<keyword evidence="9" id="KW-0521">NADP</keyword>
<evidence type="ECO:0000256" key="11">
    <source>
        <dbReference type="ARBA" id="ARBA00023098"/>
    </source>
</evidence>
<dbReference type="AlphaFoldDB" id="A0A1Y2B0W8"/>
<evidence type="ECO:0000256" key="3">
    <source>
        <dbReference type="ARBA" id="ARBA00006484"/>
    </source>
</evidence>
<comment type="catalytic activity">
    <reaction evidence="17">
        <text>a (3R)-3-hydroxyacyl-CoA + NAD(+) = a 3-oxoacyl-CoA + NADH + H(+)</text>
        <dbReference type="Rhea" id="RHEA:32711"/>
        <dbReference type="ChEBI" id="CHEBI:15378"/>
        <dbReference type="ChEBI" id="CHEBI:57319"/>
        <dbReference type="ChEBI" id="CHEBI:57540"/>
        <dbReference type="ChEBI" id="CHEBI:57945"/>
        <dbReference type="ChEBI" id="CHEBI:90726"/>
        <dbReference type="EC" id="1.1.1.n12"/>
    </reaction>
</comment>
<evidence type="ECO:0000256" key="16">
    <source>
        <dbReference type="ARBA" id="ARBA00029334"/>
    </source>
</evidence>
<dbReference type="PROSITE" id="PS00061">
    <property type="entry name" value="ADH_SHORT"/>
    <property type="match status" value="2"/>
</dbReference>
<evidence type="ECO:0000256" key="10">
    <source>
        <dbReference type="ARBA" id="ARBA00023002"/>
    </source>
</evidence>
<dbReference type="GO" id="GO:0016491">
    <property type="term" value="F:oxidoreductase activity"/>
    <property type="evidence" value="ECO:0007669"/>
    <property type="project" value="UniProtKB-KW"/>
</dbReference>
<dbReference type="CDD" id="cd03448">
    <property type="entry name" value="HDE_HSD"/>
    <property type="match status" value="1"/>
</dbReference>
<protein>
    <recommendedName>
        <fullName evidence="19">Peroxisomal hydratase-dehydrogenase-epimerase</fullName>
        <ecNumber evidence="5">1.1.1.n12</ecNumber>
        <ecNumber evidence="6">4.2.1.119</ecNumber>
    </recommendedName>
    <alternativeName>
        <fullName evidence="20">Multifunctional beta-oxidation protein</fullName>
    </alternativeName>
</protein>
<comment type="subcellular location">
    <subcellularLocation>
        <location evidence="1">Peroxisome</location>
    </subcellularLocation>
</comment>
<dbReference type="FunFam" id="3.40.50.720:FF:000185">
    <property type="entry name" value="peroxisomal multifunctional enzyme type 2"/>
    <property type="match status" value="1"/>
</dbReference>
<evidence type="ECO:0000313" key="22">
    <source>
        <dbReference type="EMBL" id="ORY28376.1"/>
    </source>
</evidence>
<dbReference type="InterPro" id="IPR057326">
    <property type="entry name" value="KR_dom"/>
</dbReference>
<dbReference type="Pfam" id="PF01575">
    <property type="entry name" value="MaoC_dehydratas"/>
    <property type="match status" value="1"/>
</dbReference>
<dbReference type="PRINTS" id="PR00080">
    <property type="entry name" value="SDRFAMILY"/>
</dbReference>
<dbReference type="GO" id="GO:0016853">
    <property type="term" value="F:isomerase activity"/>
    <property type="evidence" value="ECO:0007669"/>
    <property type="project" value="UniProtKB-KW"/>
</dbReference>
<dbReference type="PANTHER" id="PTHR45024">
    <property type="entry name" value="DEHYDROGENASES, SHORT CHAIN"/>
    <property type="match status" value="1"/>
</dbReference>
<evidence type="ECO:0000256" key="9">
    <source>
        <dbReference type="ARBA" id="ARBA00022857"/>
    </source>
</evidence>
<dbReference type="InterPro" id="IPR020904">
    <property type="entry name" value="Sc_DH/Rdtase_CS"/>
</dbReference>
<keyword evidence="8" id="KW-0276">Fatty acid metabolism</keyword>
<reference evidence="22 23" key="1">
    <citation type="submission" date="2016-07" db="EMBL/GenBank/DDBJ databases">
        <title>Pervasive Adenine N6-methylation of Active Genes in Fungi.</title>
        <authorList>
            <consortium name="DOE Joint Genome Institute"/>
            <person name="Mondo S.J."/>
            <person name="Dannebaum R.O."/>
            <person name="Kuo R.C."/>
            <person name="Labutti K."/>
            <person name="Haridas S."/>
            <person name="Kuo A."/>
            <person name="Salamov A."/>
            <person name="Ahrendt S.R."/>
            <person name="Lipzen A."/>
            <person name="Sullivan W."/>
            <person name="Andreopoulos W.B."/>
            <person name="Clum A."/>
            <person name="Lindquist E."/>
            <person name="Daum C."/>
            <person name="Ramamoorthy G.K."/>
            <person name="Gryganskyi A."/>
            <person name="Culley D."/>
            <person name="Magnuson J.K."/>
            <person name="James T.Y."/>
            <person name="O'Malley M.A."/>
            <person name="Stajich J.E."/>
            <person name="Spatafora J.W."/>
            <person name="Visel A."/>
            <person name="Grigoriev I.V."/>
        </authorList>
    </citation>
    <scope>NUCLEOTIDE SEQUENCE [LARGE SCALE GENOMIC DNA]</scope>
    <source>
        <strain evidence="22 23">JEL800</strain>
    </source>
</reference>
<dbReference type="InterPro" id="IPR054357">
    <property type="entry name" value="MFE-2_N"/>
</dbReference>
<comment type="subunit">
    <text evidence="4">Monomer.</text>
</comment>
<dbReference type="GO" id="GO:0005777">
    <property type="term" value="C:peroxisome"/>
    <property type="evidence" value="ECO:0007669"/>
    <property type="project" value="UniProtKB-SubCell"/>
</dbReference>